<organism evidence="2 3">
    <name type="scientific">Streptomyces spinoverrucosus</name>
    <dbReference type="NCBI Taxonomy" id="284043"/>
    <lineage>
        <taxon>Bacteria</taxon>
        <taxon>Bacillati</taxon>
        <taxon>Actinomycetota</taxon>
        <taxon>Actinomycetes</taxon>
        <taxon>Kitasatosporales</taxon>
        <taxon>Streptomycetaceae</taxon>
        <taxon>Streptomyces</taxon>
    </lineage>
</organism>
<feature type="transmembrane region" description="Helical" evidence="1">
    <location>
        <begin position="66"/>
        <end position="87"/>
    </location>
</feature>
<keyword evidence="1" id="KW-1133">Transmembrane helix</keyword>
<evidence type="ECO:0000313" key="3">
    <source>
        <dbReference type="Proteomes" id="UP000317881"/>
    </source>
</evidence>
<dbReference type="AlphaFoldDB" id="A0A4Y3VIP0"/>
<keyword evidence="3" id="KW-1185">Reference proteome</keyword>
<sequence>MYVYGVDMTMLKIGRIAAVLLSLGTFAFLFPTNSWEADNLFLVPDLILCAALLVAAALPGRIAAPALLAAHCFSAGVLVTATASYAVDGRIGFGSLVGSAIALTMASVLLGARSAKPA</sequence>
<protein>
    <submittedName>
        <fullName evidence="2">Uncharacterized protein</fullName>
    </submittedName>
</protein>
<feature type="transmembrane region" description="Helical" evidence="1">
    <location>
        <begin position="42"/>
        <end position="59"/>
    </location>
</feature>
<gene>
    <name evidence="2" type="ORF">SSP24_43720</name>
</gene>
<dbReference type="Proteomes" id="UP000317881">
    <property type="component" value="Unassembled WGS sequence"/>
</dbReference>
<evidence type="ECO:0000256" key="1">
    <source>
        <dbReference type="SAM" id="Phobius"/>
    </source>
</evidence>
<proteinExistence type="predicted"/>
<evidence type="ECO:0000313" key="2">
    <source>
        <dbReference type="EMBL" id="GEC06717.1"/>
    </source>
</evidence>
<feature type="transmembrane region" description="Helical" evidence="1">
    <location>
        <begin position="12"/>
        <end position="30"/>
    </location>
</feature>
<keyword evidence="1" id="KW-0812">Transmembrane</keyword>
<accession>A0A4Y3VIP0</accession>
<feature type="transmembrane region" description="Helical" evidence="1">
    <location>
        <begin position="93"/>
        <end position="112"/>
    </location>
</feature>
<keyword evidence="1" id="KW-0472">Membrane</keyword>
<dbReference type="EMBL" id="BJND01000031">
    <property type="protein sequence ID" value="GEC06717.1"/>
    <property type="molecule type" value="Genomic_DNA"/>
</dbReference>
<reference evidence="2 3" key="1">
    <citation type="submission" date="2019-06" db="EMBL/GenBank/DDBJ databases">
        <title>Whole genome shotgun sequence of Streptomyces spinoverrucosus NBRC 14228.</title>
        <authorList>
            <person name="Hosoyama A."/>
            <person name="Uohara A."/>
            <person name="Ohji S."/>
            <person name="Ichikawa N."/>
        </authorList>
    </citation>
    <scope>NUCLEOTIDE SEQUENCE [LARGE SCALE GENOMIC DNA]</scope>
    <source>
        <strain evidence="2 3">NBRC 14228</strain>
    </source>
</reference>
<comment type="caution">
    <text evidence="2">The sequence shown here is derived from an EMBL/GenBank/DDBJ whole genome shotgun (WGS) entry which is preliminary data.</text>
</comment>
<name>A0A4Y3VIP0_9ACTN</name>